<comment type="caution">
    <text evidence="1">The sequence shown here is derived from an EMBL/GenBank/DDBJ whole genome shotgun (WGS) entry which is preliminary data.</text>
</comment>
<evidence type="ECO:0000313" key="1">
    <source>
        <dbReference type="EMBL" id="OBS27123.1"/>
    </source>
</evidence>
<protein>
    <submittedName>
        <fullName evidence="1">Uncharacterized protein</fullName>
    </submittedName>
</protein>
<dbReference type="AlphaFoldDB" id="A0A1B8B330"/>
<gene>
    <name evidence="1" type="ORF">FPOA_01064</name>
</gene>
<name>A0A1B8B330_FUSPO</name>
<proteinExistence type="predicted"/>
<accession>A0A1B8B330</accession>
<organism evidence="1 2">
    <name type="scientific">Fusarium poae</name>
    <dbReference type="NCBI Taxonomy" id="36050"/>
    <lineage>
        <taxon>Eukaryota</taxon>
        <taxon>Fungi</taxon>
        <taxon>Dikarya</taxon>
        <taxon>Ascomycota</taxon>
        <taxon>Pezizomycotina</taxon>
        <taxon>Sordariomycetes</taxon>
        <taxon>Hypocreomycetidae</taxon>
        <taxon>Hypocreales</taxon>
        <taxon>Nectriaceae</taxon>
        <taxon>Fusarium</taxon>
    </lineage>
</organism>
<keyword evidence="2" id="KW-1185">Reference proteome</keyword>
<dbReference type="EMBL" id="LYXU01000001">
    <property type="protein sequence ID" value="OBS27123.1"/>
    <property type="molecule type" value="Genomic_DNA"/>
</dbReference>
<reference evidence="1 2" key="1">
    <citation type="submission" date="2016-06" db="EMBL/GenBank/DDBJ databases">
        <title>Living apart together: crosstalk between the core and supernumerary genomes in a fungal plant pathogen.</title>
        <authorList>
            <person name="Vanheule A."/>
            <person name="Audenaert K."/>
            <person name="Warris S."/>
            <person name="Van De Geest H."/>
            <person name="Schijlen E."/>
            <person name="Hofte M."/>
            <person name="De Saeger S."/>
            <person name="Haesaert G."/>
            <person name="Waalwijk C."/>
            <person name="Van Der Lee T."/>
        </authorList>
    </citation>
    <scope>NUCLEOTIDE SEQUENCE [LARGE SCALE GENOMIC DNA]</scope>
    <source>
        <strain evidence="1 2">2516</strain>
    </source>
</reference>
<dbReference type="Proteomes" id="UP000091967">
    <property type="component" value="Unassembled WGS sequence"/>
</dbReference>
<evidence type="ECO:0000313" key="2">
    <source>
        <dbReference type="Proteomes" id="UP000091967"/>
    </source>
</evidence>
<sequence length="110" mass="11971">MGSQLQAEDDILVGDSLEQKKAESSNGLVNIVDCIRLLRLRPSGSVIACAAPPICPQIPISEIAPRRKVVWVWICCVCGYGGMKVSVDPCPNCCNPRCPNCDTRRINTRS</sequence>